<dbReference type="KEGG" id="lsp:Bsph_3283"/>
<dbReference type="HOGENOM" id="CLU_3312324_0_0_9"/>
<dbReference type="EnsemblBacteria" id="ACA40788">
    <property type="protein sequence ID" value="ACA40788"/>
    <property type="gene ID" value="Bsph_3283"/>
</dbReference>
<proteinExistence type="predicted"/>
<evidence type="ECO:0000313" key="2">
    <source>
        <dbReference type="Proteomes" id="UP000002164"/>
    </source>
</evidence>
<gene>
    <name evidence="1" type="ordered locus">Bsph_3283</name>
</gene>
<name>B1HQQ1_LYSSC</name>
<dbReference type="Proteomes" id="UP000002164">
    <property type="component" value="Chromosome"/>
</dbReference>
<organism evidence="1 2">
    <name type="scientific">Lysinibacillus sphaericus (strain C3-41)</name>
    <dbReference type="NCBI Taxonomy" id="444177"/>
    <lineage>
        <taxon>Bacteria</taxon>
        <taxon>Bacillati</taxon>
        <taxon>Bacillota</taxon>
        <taxon>Bacilli</taxon>
        <taxon>Bacillales</taxon>
        <taxon>Bacillaceae</taxon>
        <taxon>Lysinibacillus</taxon>
    </lineage>
</organism>
<sequence length="39" mass="4135">MIVMIIGTILLAFALPVGIILAVDLLNEQQQVASQSSHS</sequence>
<reference evidence="1 2" key="1">
    <citation type="journal article" date="2008" name="J. Bacteriol.">
        <title>Complete genome sequence of the mosquitocidal bacterium Bacillus sphaericus C3-41 and comparison with those of closely related Bacillus species.</title>
        <authorList>
            <person name="Hu X."/>
            <person name="Fan W."/>
            <person name="Han B."/>
            <person name="Liu H."/>
            <person name="Zheng D."/>
            <person name="Li Q."/>
            <person name="Dong W."/>
            <person name="Yan J."/>
            <person name="Gao M."/>
            <person name="Berry C."/>
            <person name="Yuan Z."/>
        </authorList>
    </citation>
    <scope>NUCLEOTIDE SEQUENCE [LARGE SCALE GENOMIC DNA]</scope>
    <source>
        <strain evidence="1 2">C3-41</strain>
    </source>
</reference>
<dbReference type="EMBL" id="CP000817">
    <property type="protein sequence ID" value="ACA40788.1"/>
    <property type="molecule type" value="Genomic_DNA"/>
</dbReference>
<dbReference type="AlphaFoldDB" id="B1HQQ1"/>
<protein>
    <submittedName>
        <fullName evidence="1">Uncharacterized protein</fullName>
    </submittedName>
</protein>
<evidence type="ECO:0000313" key="1">
    <source>
        <dbReference type="EMBL" id="ACA40788.1"/>
    </source>
</evidence>
<accession>B1HQQ1</accession>